<dbReference type="CDD" id="cd00303">
    <property type="entry name" value="retropepsin_like"/>
    <property type="match status" value="1"/>
</dbReference>
<accession>A0ABM4W1U5</accession>
<dbReference type="Gene3D" id="2.40.70.10">
    <property type="entry name" value="Acid Proteases"/>
    <property type="match status" value="1"/>
</dbReference>
<dbReference type="Pfam" id="PF00078">
    <property type="entry name" value="RVT_1"/>
    <property type="match status" value="1"/>
</dbReference>
<evidence type="ECO:0000259" key="3">
    <source>
        <dbReference type="PROSITE" id="PS50879"/>
    </source>
</evidence>
<feature type="region of interest" description="Disordered" evidence="2">
    <location>
        <begin position="292"/>
        <end position="373"/>
    </location>
</feature>
<dbReference type="InterPro" id="IPR043128">
    <property type="entry name" value="Rev_trsase/Diguanyl_cyclase"/>
</dbReference>
<dbReference type="PANTHER" id="PTHR48475:SF2">
    <property type="entry name" value="RIBONUCLEASE H"/>
    <property type="match status" value="1"/>
</dbReference>
<evidence type="ECO:0000256" key="1">
    <source>
        <dbReference type="ARBA" id="ARBA00023172"/>
    </source>
</evidence>
<feature type="compositionally biased region" description="Basic and acidic residues" evidence="2">
    <location>
        <begin position="185"/>
        <end position="203"/>
    </location>
</feature>
<dbReference type="CDD" id="cd01647">
    <property type="entry name" value="RT_LTR"/>
    <property type="match status" value="1"/>
</dbReference>
<dbReference type="Pfam" id="PF17919">
    <property type="entry name" value="RT_RNaseH_2"/>
    <property type="match status" value="1"/>
</dbReference>
<feature type="compositionally biased region" description="Basic and acidic residues" evidence="2">
    <location>
        <begin position="320"/>
        <end position="331"/>
    </location>
</feature>
<feature type="compositionally biased region" description="Polar residues" evidence="2">
    <location>
        <begin position="355"/>
        <end position="368"/>
    </location>
</feature>
<feature type="domain" description="RNase H type-1" evidence="3">
    <location>
        <begin position="1068"/>
        <end position="1197"/>
    </location>
</feature>
<dbReference type="CDD" id="cd09279">
    <property type="entry name" value="RNase_HI_like"/>
    <property type="match status" value="1"/>
</dbReference>
<sequence length="1229" mass="138858">MRAPPFTDDINEERLPPNFNLPSIPSYDSRGDPEDHIHVFISAFHLYCIPDPVICRAFPVFLQGTARKWFWGLEPRSISTLGELVERFLHRFISSRPTTRTSAYLLNMQQNPGKSLRSYVQRFHEESVQIPDPNEQVTIAAFTHGLVSGVFNTGIHKKYPRTLHELWLKVEKGIQAEDLNRMKKEVQAAHPRADPRRGKELGRSETGTGGGFQSPGRDRRSVFDRISKGKSPIPESELTPLNTTRSRVLSVMEQNNLGKAPLRWHETEDCNDLKREIENLIRQGHLKRFIRRGGRDENRRDKRGDQRRDERRTSRSSCRPPEDPRETKRPPETNFQVRGGPTGGDSQNSRKRNYRQANPKQAESNSRLSEVITYGPSDPVPAASSSHETLVIELLTNNYIVQKVYIDPGSSVDVMCLRTFESLKLAREHMTPVRTPLVGFGGHIVHPEGMVALTVTVGRHHRCRTIPVNFVVVKTDSPYNLLLGRPTLNALRAVYSTYHLNFKFPTPAGVAEISSDICAAQECYLVTLQATSPSTSSARPEKRSNILSIDCIDPQQAGKIPMMEAGDEVEEISLDPMKLDQTVRVDTGLPGPIKKEMVDILKEYRNVFAWAADVVQGVPQHLMIHELNVDPQIRPIKQKRRHIGPERSRAVGEEVDKLLPAKIIRVVQYPTWLSNPVMVKKDTGAWRMCVDFTDLNKACPKDCYPLPKIDTLVDSAMGYEILCFLDAFKGYHQIGMSQEDQEKTAFYTDQGTYCYTTMPFGLKNAGATYQRLVNQTFKVQIGRNVEIYVDDILLKSQTTSSFLSDLREVFEVLRKTRMMLNPKKCVFGVISGKFLGYLVSRRGIEANPDKVKVIQEMSPPRCIRDVQRLTGRLAALNRFLSQSASKALPFFKILKKADSFSWTKECQQAFEQLKEYLHHLPTLTSPRPGDKLFLYLSAAAEAVSAVLIREEGVQIPVYYVSRVLRGPETRYTQAEKLVLALIHAARRLKPYFLAHHICLRTDQPLRQVLSRPEASGRLTKWAIELGEYDLSYEPRTAIKAQALADFLAELTFDETNKASPITTPVTAELQRWILHVDGSSNSEGSGAGLLLEDPKGEICSYALRFDFAASNNEAEYEAVIAGLQLARKLGAAHILVYSDSQLVVCQILGEYEAKEEVMHRYLSKVLQLVAHFESFEIQRIPRSQNKRADALSRLASTSFSDLYKTVLVEVLAEPGYIGEVVYPIYPGDT</sequence>
<keyword evidence="4" id="KW-1185">Reference proteome</keyword>
<dbReference type="InterPro" id="IPR043502">
    <property type="entry name" value="DNA/RNA_pol_sf"/>
</dbReference>
<organism evidence="4 5">
    <name type="scientific">Coffea arabica</name>
    <name type="common">Arabian coffee</name>
    <dbReference type="NCBI Taxonomy" id="13443"/>
    <lineage>
        <taxon>Eukaryota</taxon>
        <taxon>Viridiplantae</taxon>
        <taxon>Streptophyta</taxon>
        <taxon>Embryophyta</taxon>
        <taxon>Tracheophyta</taxon>
        <taxon>Spermatophyta</taxon>
        <taxon>Magnoliopsida</taxon>
        <taxon>eudicotyledons</taxon>
        <taxon>Gunneridae</taxon>
        <taxon>Pentapetalae</taxon>
        <taxon>asterids</taxon>
        <taxon>lamiids</taxon>
        <taxon>Gentianales</taxon>
        <taxon>Rubiaceae</taxon>
        <taxon>Ixoroideae</taxon>
        <taxon>Gardenieae complex</taxon>
        <taxon>Bertiereae - Coffeeae clade</taxon>
        <taxon>Coffeeae</taxon>
        <taxon>Coffea</taxon>
    </lineage>
</organism>
<dbReference type="Proteomes" id="UP001652660">
    <property type="component" value="Chromosome 10c"/>
</dbReference>
<dbReference type="InterPro" id="IPR002156">
    <property type="entry name" value="RNaseH_domain"/>
</dbReference>
<evidence type="ECO:0000313" key="4">
    <source>
        <dbReference type="Proteomes" id="UP001652660"/>
    </source>
</evidence>
<dbReference type="Gene3D" id="3.30.70.270">
    <property type="match status" value="2"/>
</dbReference>
<dbReference type="Pfam" id="PF03732">
    <property type="entry name" value="Retrotrans_gag"/>
    <property type="match status" value="1"/>
</dbReference>
<dbReference type="Gene3D" id="3.30.420.10">
    <property type="entry name" value="Ribonuclease H-like superfamily/Ribonuclease H"/>
    <property type="match status" value="1"/>
</dbReference>
<keyword evidence="1" id="KW-0233">DNA recombination</keyword>
<dbReference type="Gene3D" id="3.10.10.10">
    <property type="entry name" value="HIV Type 1 Reverse Transcriptase, subunit A, domain 1"/>
    <property type="match status" value="1"/>
</dbReference>
<dbReference type="GeneID" id="140016202"/>
<dbReference type="InterPro" id="IPR021109">
    <property type="entry name" value="Peptidase_aspartic_dom_sf"/>
</dbReference>
<dbReference type="InterPro" id="IPR000477">
    <property type="entry name" value="RT_dom"/>
</dbReference>
<dbReference type="InterPro" id="IPR036397">
    <property type="entry name" value="RNaseH_sf"/>
</dbReference>
<dbReference type="Pfam" id="PF13456">
    <property type="entry name" value="RVT_3"/>
    <property type="match status" value="1"/>
</dbReference>
<feature type="compositionally biased region" description="Basic and acidic residues" evidence="2">
    <location>
        <begin position="216"/>
        <end position="227"/>
    </location>
</feature>
<dbReference type="SUPFAM" id="SSF53098">
    <property type="entry name" value="Ribonuclease H-like"/>
    <property type="match status" value="1"/>
</dbReference>
<name>A0ABM4W1U5_COFAR</name>
<dbReference type="SUPFAM" id="SSF56672">
    <property type="entry name" value="DNA/RNA polymerases"/>
    <property type="match status" value="1"/>
</dbReference>
<dbReference type="PROSITE" id="PS50879">
    <property type="entry name" value="RNASE_H_1"/>
    <property type="match status" value="1"/>
</dbReference>
<dbReference type="InterPro" id="IPR041577">
    <property type="entry name" value="RT_RNaseH_2"/>
</dbReference>
<dbReference type="InterPro" id="IPR012337">
    <property type="entry name" value="RNaseH-like_sf"/>
</dbReference>
<dbReference type="RefSeq" id="XP_071925763.1">
    <property type="nucleotide sequence ID" value="XM_072069662.1"/>
</dbReference>
<evidence type="ECO:0000256" key="2">
    <source>
        <dbReference type="SAM" id="MobiDB-lite"/>
    </source>
</evidence>
<feature type="compositionally biased region" description="Basic and acidic residues" evidence="2">
    <location>
        <begin position="293"/>
        <end position="313"/>
    </location>
</feature>
<reference evidence="5" key="1">
    <citation type="submission" date="2025-08" db="UniProtKB">
        <authorList>
            <consortium name="RefSeq"/>
        </authorList>
    </citation>
    <scope>IDENTIFICATION</scope>
    <source>
        <tissue evidence="5">Leaves</tissue>
    </source>
</reference>
<gene>
    <name evidence="5" type="primary">LOC140016202</name>
</gene>
<proteinExistence type="predicted"/>
<feature type="region of interest" description="Disordered" evidence="2">
    <location>
        <begin position="185"/>
        <end position="247"/>
    </location>
</feature>
<protein>
    <recommendedName>
        <fullName evidence="3">RNase H type-1 domain-containing protein</fullName>
    </recommendedName>
</protein>
<dbReference type="PANTHER" id="PTHR48475">
    <property type="entry name" value="RIBONUCLEASE H"/>
    <property type="match status" value="1"/>
</dbReference>
<evidence type="ECO:0000313" key="5">
    <source>
        <dbReference type="RefSeq" id="XP_071925763.1"/>
    </source>
</evidence>
<dbReference type="InterPro" id="IPR005162">
    <property type="entry name" value="Retrotrans_gag_dom"/>
</dbReference>